<evidence type="ECO:0000313" key="2">
    <source>
        <dbReference type="Proteomes" id="UP000030528"/>
    </source>
</evidence>
<dbReference type="Pfam" id="PF06908">
    <property type="entry name" value="YpsA"/>
    <property type="match status" value="1"/>
</dbReference>
<evidence type="ECO:0000313" key="1">
    <source>
        <dbReference type="EMBL" id="KGX92124.1"/>
    </source>
</evidence>
<gene>
    <name evidence="1" type="ORF">N781_17615</name>
</gene>
<dbReference type="STRING" id="1385510.GCA_000425205_00700"/>
<accession>A0A0A5GJG1</accession>
<dbReference type="NCBIfam" id="NF010181">
    <property type="entry name" value="PRK13660.1"/>
    <property type="match status" value="1"/>
</dbReference>
<dbReference type="eggNOG" id="COG4474">
    <property type="taxonomic scope" value="Bacteria"/>
</dbReference>
<sequence length="188" mass="22263">MKVITVTGYKPMEMGIFKQDDERIVFVKETLRRRLLPMIEDGLEWVLISGQAGVELWTGEVILDLKEEGYEIQLGIFPPFLNQESRWPEPQQEQYLMMIELADFYQPLYNKEYEGAYQFKAKDQWFLEKSEAMLVLFDEDTKGSPSFIVEKAKHYAETHDYPIYIITPLDLQETVEQLQMENPDYWAD</sequence>
<comment type="caution">
    <text evidence="1">The sequence shown here is derived from an EMBL/GenBank/DDBJ whole genome shotgun (WGS) entry which is preliminary data.</text>
</comment>
<dbReference type="OrthoDB" id="2301957at2"/>
<proteinExistence type="predicted"/>
<dbReference type="Gene3D" id="3.40.50.450">
    <property type="match status" value="1"/>
</dbReference>
<keyword evidence="2" id="KW-1185">Reference proteome</keyword>
<name>A0A0A5GJG1_9BACI</name>
<dbReference type="PANTHER" id="PTHR38440:SF1">
    <property type="entry name" value="UPF0398 PROTEIN SPR0331"/>
    <property type="match status" value="1"/>
</dbReference>
<dbReference type="InterPro" id="IPR010697">
    <property type="entry name" value="YspA"/>
</dbReference>
<dbReference type="AlphaFoldDB" id="A0A0A5GJG1"/>
<dbReference type="SUPFAM" id="SSF102405">
    <property type="entry name" value="MCP/YpsA-like"/>
    <property type="match status" value="1"/>
</dbReference>
<dbReference type="PIRSF" id="PIRSF021290">
    <property type="entry name" value="DUF1273"/>
    <property type="match status" value="1"/>
</dbReference>
<dbReference type="RefSeq" id="WP_026799474.1">
    <property type="nucleotide sequence ID" value="NZ_AULI01000002.1"/>
</dbReference>
<dbReference type="Proteomes" id="UP000030528">
    <property type="component" value="Unassembled WGS sequence"/>
</dbReference>
<organism evidence="1 2">
    <name type="scientific">Pontibacillus halophilus JSM 076056 = DSM 19796</name>
    <dbReference type="NCBI Taxonomy" id="1385510"/>
    <lineage>
        <taxon>Bacteria</taxon>
        <taxon>Bacillati</taxon>
        <taxon>Bacillota</taxon>
        <taxon>Bacilli</taxon>
        <taxon>Bacillales</taxon>
        <taxon>Bacillaceae</taxon>
        <taxon>Pontibacillus</taxon>
    </lineage>
</organism>
<protein>
    <submittedName>
        <fullName evidence="1">Uncharacterized protein</fullName>
    </submittedName>
</protein>
<dbReference type="PANTHER" id="PTHR38440">
    <property type="entry name" value="UPF0398 PROTEIN YPSA"/>
    <property type="match status" value="1"/>
</dbReference>
<reference evidence="1 2" key="1">
    <citation type="submission" date="2013-08" db="EMBL/GenBank/DDBJ databases">
        <authorList>
            <person name="Huang J."/>
            <person name="Wang G."/>
        </authorList>
    </citation>
    <scope>NUCLEOTIDE SEQUENCE [LARGE SCALE GENOMIC DNA]</scope>
    <source>
        <strain evidence="1 2">JSM 076056</strain>
    </source>
</reference>
<dbReference type="EMBL" id="AVPE01000007">
    <property type="protein sequence ID" value="KGX92124.1"/>
    <property type="molecule type" value="Genomic_DNA"/>
</dbReference>